<dbReference type="EnsemblPlants" id="AVESA.00010b.r2.7AG1225110.1">
    <property type="protein sequence ID" value="AVESA.00010b.r2.7AG1225110.1.CDS.1"/>
    <property type="gene ID" value="AVESA.00010b.r2.7AG1225110"/>
</dbReference>
<reference evidence="1" key="1">
    <citation type="submission" date="2021-05" db="EMBL/GenBank/DDBJ databases">
        <authorList>
            <person name="Scholz U."/>
            <person name="Mascher M."/>
            <person name="Fiebig A."/>
        </authorList>
    </citation>
    <scope>NUCLEOTIDE SEQUENCE [LARGE SCALE GENOMIC DNA]</scope>
</reference>
<evidence type="ECO:0000313" key="1">
    <source>
        <dbReference type="EnsemblPlants" id="AVESA.00010b.r2.7AG1225110.1.CDS.1"/>
    </source>
</evidence>
<keyword evidence="2" id="KW-1185">Reference proteome</keyword>
<accession>A0ACD5ZWG5</accession>
<protein>
    <submittedName>
        <fullName evidence="1">Uncharacterized protein</fullName>
    </submittedName>
</protein>
<dbReference type="Proteomes" id="UP001732700">
    <property type="component" value="Chromosome 7A"/>
</dbReference>
<name>A0ACD5ZWG5_AVESA</name>
<proteinExistence type="predicted"/>
<reference evidence="1" key="2">
    <citation type="submission" date="2025-09" db="UniProtKB">
        <authorList>
            <consortium name="EnsemblPlants"/>
        </authorList>
    </citation>
    <scope>IDENTIFICATION</scope>
</reference>
<evidence type="ECO:0000313" key="2">
    <source>
        <dbReference type="Proteomes" id="UP001732700"/>
    </source>
</evidence>
<sequence length="317" mass="34848">MLPAHFKQHLTDTQHSTTQHNTTQHNTLRESRARVDTQQHRKQEQDTHMTFSISETMGASQEYMISFDGHFEDPSPSSAVAEPPPPPPFAGRAISPEQEHNAMVAALLHVISGYTTPAPEIFPAAAARGEVCVVCGMDGCLGCEFFGAEAEAIALDGGAPNMAAPAAAAKTAGPQRKGRNKKNKYRGVRQRPWGKWAAEIRDPRRAVRKWLGTFDTAEEAARAYDSAAIEFRGPRAKLNFPFPEQLTAAQHDDSNAAAAKSDTYSPSPRSADVEVRVPQAWKHSGDETGDQLWDGLQDLMKIDDTELWFPRSSNSWN</sequence>
<organism evidence="1 2">
    <name type="scientific">Avena sativa</name>
    <name type="common">Oat</name>
    <dbReference type="NCBI Taxonomy" id="4498"/>
    <lineage>
        <taxon>Eukaryota</taxon>
        <taxon>Viridiplantae</taxon>
        <taxon>Streptophyta</taxon>
        <taxon>Embryophyta</taxon>
        <taxon>Tracheophyta</taxon>
        <taxon>Spermatophyta</taxon>
        <taxon>Magnoliopsida</taxon>
        <taxon>Liliopsida</taxon>
        <taxon>Poales</taxon>
        <taxon>Poaceae</taxon>
        <taxon>BOP clade</taxon>
        <taxon>Pooideae</taxon>
        <taxon>Poodae</taxon>
        <taxon>Poeae</taxon>
        <taxon>Poeae Chloroplast Group 1 (Aveneae type)</taxon>
        <taxon>Aveninae</taxon>
        <taxon>Avena</taxon>
    </lineage>
</organism>